<dbReference type="InterPro" id="IPR050196">
    <property type="entry name" value="Cytochrome_P450_Monoox"/>
</dbReference>
<evidence type="ECO:0000256" key="3">
    <source>
        <dbReference type="ARBA" id="ARBA00022723"/>
    </source>
</evidence>
<name>A0A285CPJ4_9RHOB</name>
<dbReference type="EMBL" id="OAOQ01000003">
    <property type="protein sequence ID" value="SNX69335.1"/>
    <property type="molecule type" value="Genomic_DNA"/>
</dbReference>
<dbReference type="GO" id="GO:0005506">
    <property type="term" value="F:iron ion binding"/>
    <property type="evidence" value="ECO:0007669"/>
    <property type="project" value="InterPro"/>
</dbReference>
<evidence type="ECO:0000256" key="6">
    <source>
        <dbReference type="ARBA" id="ARBA00023033"/>
    </source>
</evidence>
<keyword evidence="5 7" id="KW-0408">Iron</keyword>
<comment type="cofactor">
    <cofactor evidence="7">
        <name>heme</name>
        <dbReference type="ChEBI" id="CHEBI:30413"/>
    </cofactor>
</comment>
<dbReference type="RefSeq" id="WP_097029773.1">
    <property type="nucleotide sequence ID" value="NZ_OAOQ01000003.1"/>
</dbReference>
<evidence type="ECO:0000256" key="5">
    <source>
        <dbReference type="ARBA" id="ARBA00023004"/>
    </source>
</evidence>
<comment type="similarity">
    <text evidence="1">Belongs to the cytochrome P450 family.</text>
</comment>
<proteinExistence type="inferred from homology"/>
<evidence type="ECO:0000256" key="4">
    <source>
        <dbReference type="ARBA" id="ARBA00023002"/>
    </source>
</evidence>
<keyword evidence="9" id="KW-1185">Reference proteome</keyword>
<dbReference type="GO" id="GO:0004497">
    <property type="term" value="F:monooxygenase activity"/>
    <property type="evidence" value="ECO:0007669"/>
    <property type="project" value="UniProtKB-KW"/>
</dbReference>
<evidence type="ECO:0000313" key="9">
    <source>
        <dbReference type="Proteomes" id="UP000219467"/>
    </source>
</evidence>
<sequence>MIPPKPASRPDRVSLLRHILLFRRDILSSQPARLYRAWMAEFRTPFFRSYLCNDPALIRRVLHDRPEDFPKSDRVREGLAPLLGQSVFVTNGELWKRQRRIIDPAFEGGRLRDTFPAMVAAGQAAVARLGGVAEAEAEMSHAAADVIFRTLFSIPIENEVAQAVFHQFRDFQRTQPLLNLAAFLRLPRWLPRLHRRRTLKTAATIRDLIARLTEERAAAIAAGTAPDDLATKIMTTRDPLTGQTFSTSEMVDQVAIFFLAGHETSASALAWALYLLALAPEVQDRVATEAEALGDTPDFAAMGRLKLGRDVFREALRLYPPVPMMVRESRCPEEMRGRSVAPGAQIVLSPWHLHRHERIWADPDAFDPDRWQTQAGRDCAREAWLPFSAGPRVCTGAGFAMIEGPLLLSMIVRAFRILPVEGRVPVPVAHLTVRSADGIWLRFQPR</sequence>
<keyword evidence="6" id="KW-0503">Monooxygenase</keyword>
<organism evidence="8 9">
    <name type="scientific">Cereibacter ovatus</name>
    <dbReference type="NCBI Taxonomy" id="439529"/>
    <lineage>
        <taxon>Bacteria</taxon>
        <taxon>Pseudomonadati</taxon>
        <taxon>Pseudomonadota</taxon>
        <taxon>Alphaproteobacteria</taxon>
        <taxon>Rhodobacterales</taxon>
        <taxon>Paracoccaceae</taxon>
        <taxon>Cereibacter</taxon>
    </lineage>
</organism>
<dbReference type="GO" id="GO:0016705">
    <property type="term" value="F:oxidoreductase activity, acting on paired donors, with incorporation or reduction of molecular oxygen"/>
    <property type="evidence" value="ECO:0007669"/>
    <property type="project" value="InterPro"/>
</dbReference>
<feature type="binding site" description="axial binding residue" evidence="7">
    <location>
        <position position="394"/>
    </location>
    <ligand>
        <name>heme</name>
        <dbReference type="ChEBI" id="CHEBI:30413"/>
    </ligand>
    <ligandPart>
        <name>Fe</name>
        <dbReference type="ChEBI" id="CHEBI:18248"/>
    </ligandPart>
</feature>
<evidence type="ECO:0000256" key="2">
    <source>
        <dbReference type="ARBA" id="ARBA00022617"/>
    </source>
</evidence>
<dbReference type="Pfam" id="PF00067">
    <property type="entry name" value="p450"/>
    <property type="match status" value="1"/>
</dbReference>
<dbReference type="InterPro" id="IPR002401">
    <property type="entry name" value="Cyt_P450_E_grp-I"/>
</dbReference>
<dbReference type="SUPFAM" id="SSF48264">
    <property type="entry name" value="Cytochrome P450"/>
    <property type="match status" value="1"/>
</dbReference>
<dbReference type="InterPro" id="IPR036396">
    <property type="entry name" value="Cyt_P450_sf"/>
</dbReference>
<accession>A0A285CPJ4</accession>
<dbReference type="AlphaFoldDB" id="A0A285CPJ4"/>
<keyword evidence="3 7" id="KW-0479">Metal-binding</keyword>
<evidence type="ECO:0000313" key="8">
    <source>
        <dbReference type="EMBL" id="SNX69335.1"/>
    </source>
</evidence>
<dbReference type="PANTHER" id="PTHR24291:SF50">
    <property type="entry name" value="BIFUNCTIONAL ALBAFLAVENONE MONOOXYGENASE_TERPENE SYNTHASE"/>
    <property type="match status" value="1"/>
</dbReference>
<gene>
    <name evidence="8" type="ORF">SAMN05878503_103325</name>
</gene>
<keyword evidence="4" id="KW-0560">Oxidoreductase</keyword>
<dbReference type="Proteomes" id="UP000219467">
    <property type="component" value="Unassembled WGS sequence"/>
</dbReference>
<dbReference type="OrthoDB" id="9764248at2"/>
<evidence type="ECO:0000256" key="1">
    <source>
        <dbReference type="ARBA" id="ARBA00010617"/>
    </source>
</evidence>
<dbReference type="InterPro" id="IPR001128">
    <property type="entry name" value="Cyt_P450"/>
</dbReference>
<protein>
    <submittedName>
        <fullName evidence="8">Cytochrome P450</fullName>
    </submittedName>
</protein>
<dbReference type="Gene3D" id="1.10.630.10">
    <property type="entry name" value="Cytochrome P450"/>
    <property type="match status" value="1"/>
</dbReference>
<keyword evidence="2 7" id="KW-0349">Heme</keyword>
<dbReference type="PRINTS" id="PR00463">
    <property type="entry name" value="EP450I"/>
</dbReference>
<dbReference type="PANTHER" id="PTHR24291">
    <property type="entry name" value="CYTOCHROME P450 FAMILY 4"/>
    <property type="match status" value="1"/>
</dbReference>
<dbReference type="PRINTS" id="PR00385">
    <property type="entry name" value="P450"/>
</dbReference>
<dbReference type="GO" id="GO:0020037">
    <property type="term" value="F:heme binding"/>
    <property type="evidence" value="ECO:0007669"/>
    <property type="project" value="InterPro"/>
</dbReference>
<evidence type="ECO:0000256" key="7">
    <source>
        <dbReference type="PIRSR" id="PIRSR602401-1"/>
    </source>
</evidence>
<reference evidence="9" key="1">
    <citation type="submission" date="2017-08" db="EMBL/GenBank/DDBJ databases">
        <authorList>
            <person name="Varghese N."/>
            <person name="Submissions S."/>
        </authorList>
    </citation>
    <scope>NUCLEOTIDE SEQUENCE [LARGE SCALE GENOMIC DNA]</scope>
    <source>
        <strain evidence="9">JA234</strain>
    </source>
</reference>